<dbReference type="AlphaFoldDB" id="A0A6J4HUW5"/>
<name>A0A6J4HUW5_9CHLR</name>
<organism evidence="1">
    <name type="scientific">uncultured Chloroflexota bacterium</name>
    <dbReference type="NCBI Taxonomy" id="166587"/>
    <lineage>
        <taxon>Bacteria</taxon>
        <taxon>Bacillati</taxon>
        <taxon>Chloroflexota</taxon>
        <taxon>environmental samples</taxon>
    </lineage>
</organism>
<sequence length="109" mass="11677">MVAAVTRWKAEALRLVVHVKQSDGVAFPLHAVAGLALEAGRCPAEVAGDQWRKAAQHCGDSRCEPWAAAGLQRTWVAALGREQTVTRLAQIATEQPWDAAKLARVGALL</sequence>
<gene>
    <name evidence="1" type="ORF">AVDCRST_MAG77-1301</name>
</gene>
<protein>
    <submittedName>
        <fullName evidence="1">Uncharacterized protein</fullName>
    </submittedName>
</protein>
<dbReference type="EMBL" id="CADCTC010000076">
    <property type="protein sequence ID" value="CAA9234329.1"/>
    <property type="molecule type" value="Genomic_DNA"/>
</dbReference>
<accession>A0A6J4HUW5</accession>
<evidence type="ECO:0000313" key="1">
    <source>
        <dbReference type="EMBL" id="CAA9234329.1"/>
    </source>
</evidence>
<reference evidence="1" key="1">
    <citation type="submission" date="2020-02" db="EMBL/GenBank/DDBJ databases">
        <authorList>
            <person name="Meier V. D."/>
        </authorList>
    </citation>
    <scope>NUCLEOTIDE SEQUENCE</scope>
    <source>
        <strain evidence="1">AVDCRST_MAG77</strain>
    </source>
</reference>
<proteinExistence type="predicted"/>